<organism evidence="1">
    <name type="scientific">marine metagenome</name>
    <dbReference type="NCBI Taxonomy" id="408172"/>
    <lineage>
        <taxon>unclassified sequences</taxon>
        <taxon>metagenomes</taxon>
        <taxon>ecological metagenomes</taxon>
    </lineage>
</organism>
<reference evidence="1" key="1">
    <citation type="submission" date="2018-05" db="EMBL/GenBank/DDBJ databases">
        <authorList>
            <person name="Lanie J.A."/>
            <person name="Ng W.-L."/>
            <person name="Kazmierczak K.M."/>
            <person name="Andrzejewski T.M."/>
            <person name="Davidsen T.M."/>
            <person name="Wayne K.J."/>
            <person name="Tettelin H."/>
            <person name="Glass J.I."/>
            <person name="Rusch D."/>
            <person name="Podicherti R."/>
            <person name="Tsui H.-C.T."/>
            <person name="Winkler M.E."/>
        </authorList>
    </citation>
    <scope>NUCLEOTIDE SEQUENCE</scope>
</reference>
<gene>
    <name evidence="1" type="ORF">METZ01_LOCUS336691</name>
</gene>
<name>A0A382QFM3_9ZZZZ</name>
<proteinExistence type="predicted"/>
<accession>A0A382QFM3</accession>
<dbReference type="Pfam" id="PF07617">
    <property type="entry name" value="DUF1579"/>
    <property type="match status" value="1"/>
</dbReference>
<protein>
    <recommendedName>
        <fullName evidence="2">DUF1579 domain-containing protein</fullName>
    </recommendedName>
</protein>
<dbReference type="AlphaFoldDB" id="A0A382QFM3"/>
<evidence type="ECO:0000313" key="1">
    <source>
        <dbReference type="EMBL" id="SVC83837.1"/>
    </source>
</evidence>
<sequence>MKTPYYLLSSFLLCLLGLMPGMAFAQADGAPKRSPELQVLDRLVGVWDVKVTIKPAGGGETNVDVVSRRSWSLGGTFVRLEDANNLKNPEAKEFQILWTYDPVAKNYPAVLMDGPNRGELTGVWDAKTNTMHWKGKLPDGSTSEGHHRFIGKDRAEASAVFKNPAGEIVAEISWPQTRRKVNSLKK</sequence>
<dbReference type="EMBL" id="UINC01113903">
    <property type="protein sequence ID" value="SVC83837.1"/>
    <property type="molecule type" value="Genomic_DNA"/>
</dbReference>
<dbReference type="InterPro" id="IPR011473">
    <property type="entry name" value="DUF1579"/>
</dbReference>
<evidence type="ECO:0008006" key="2">
    <source>
        <dbReference type="Google" id="ProtNLM"/>
    </source>
</evidence>